<feature type="binding site" evidence="15">
    <location>
        <position position="279"/>
    </location>
    <ligand>
        <name>NAD(+)</name>
        <dbReference type="ChEBI" id="CHEBI:57540"/>
    </ligand>
</feature>
<dbReference type="Pfam" id="PF05222">
    <property type="entry name" value="AlaDh_PNT_N"/>
    <property type="match status" value="1"/>
</dbReference>
<keyword evidence="20" id="KW-1185">Reference proteome</keyword>
<protein>
    <recommendedName>
        <fullName evidence="5 13">Saccharopine dehydrogenase [NAD(+), L-lysine-forming]</fullName>
        <shortName evidence="13">SDH</shortName>
        <ecNumber evidence="4 13">1.5.1.7</ecNumber>
    </recommendedName>
    <alternativeName>
        <fullName evidence="11 13">Lysine--2-oxoglutarate reductase</fullName>
    </alternativeName>
</protein>
<comment type="subunit">
    <text evidence="3">Monomer.</text>
</comment>
<evidence type="ECO:0000256" key="16">
    <source>
        <dbReference type="PIRSR" id="PIRSR018250-4"/>
    </source>
</evidence>
<dbReference type="CDD" id="cd12188">
    <property type="entry name" value="SDH"/>
    <property type="match status" value="1"/>
</dbReference>
<evidence type="ECO:0000256" key="15">
    <source>
        <dbReference type="PIRSR" id="PIRSR018250-3"/>
    </source>
</evidence>
<dbReference type="KEGG" id="mgl:MGL_0554"/>
<evidence type="ECO:0000256" key="6">
    <source>
        <dbReference type="ARBA" id="ARBA00022605"/>
    </source>
</evidence>
<evidence type="ECO:0000256" key="12">
    <source>
        <dbReference type="ARBA" id="ARBA00047860"/>
    </source>
</evidence>
<proteinExistence type="inferred from homology"/>
<dbReference type="Proteomes" id="UP000008837">
    <property type="component" value="Unassembled WGS sequence"/>
</dbReference>
<dbReference type="RefSeq" id="XP_001732779.1">
    <property type="nucleotide sequence ID" value="XM_001732727.1"/>
</dbReference>
<organism evidence="19 20">
    <name type="scientific">Malassezia globosa (strain ATCC MYA-4612 / CBS 7966)</name>
    <name type="common">Dandruff-associated fungus</name>
    <dbReference type="NCBI Taxonomy" id="425265"/>
    <lineage>
        <taxon>Eukaryota</taxon>
        <taxon>Fungi</taxon>
        <taxon>Dikarya</taxon>
        <taxon>Basidiomycota</taxon>
        <taxon>Ustilaginomycotina</taxon>
        <taxon>Malasseziomycetes</taxon>
        <taxon>Malasseziales</taxon>
        <taxon>Malasseziaceae</taxon>
        <taxon>Malassezia</taxon>
    </lineage>
</organism>
<dbReference type="InterPro" id="IPR007886">
    <property type="entry name" value="AlaDH/PNT_N"/>
</dbReference>
<dbReference type="VEuPathDB" id="FungiDB:MGL_0554"/>
<keyword evidence="8 13" id="KW-0520">NAD</keyword>
<dbReference type="GeneID" id="5857085"/>
<dbReference type="OMA" id="YFFFSHT"/>
<evidence type="ECO:0000256" key="4">
    <source>
        <dbReference type="ARBA" id="ARBA00012847"/>
    </source>
</evidence>
<dbReference type="SUPFAM" id="SSF52283">
    <property type="entry name" value="Formate/glycerate dehydrogenase catalytic domain-like"/>
    <property type="match status" value="1"/>
</dbReference>
<evidence type="ECO:0000256" key="5">
    <source>
        <dbReference type="ARBA" id="ARBA00021221"/>
    </source>
</evidence>
<dbReference type="SMART" id="SM01003">
    <property type="entry name" value="AlaDh_PNT_N"/>
    <property type="match status" value="1"/>
</dbReference>
<evidence type="ECO:0000256" key="13">
    <source>
        <dbReference type="PIRNR" id="PIRNR018250"/>
    </source>
</evidence>
<dbReference type="SUPFAM" id="SSF51735">
    <property type="entry name" value="NAD(P)-binding Rossmann-fold domains"/>
    <property type="match status" value="1"/>
</dbReference>
<dbReference type="EC" id="1.5.1.7" evidence="4 13"/>
<dbReference type="InParanoid" id="A8PQZ8"/>
<keyword evidence="10" id="KW-1015">Disulfide bond</keyword>
<evidence type="ECO:0000259" key="17">
    <source>
        <dbReference type="SMART" id="SM01002"/>
    </source>
</evidence>
<feature type="active site" description="Proton acceptor" evidence="14">
    <location>
        <position position="78"/>
    </location>
</feature>
<feature type="active site" description="Proton donor" evidence="14">
    <location>
        <position position="96"/>
    </location>
</feature>
<dbReference type="OrthoDB" id="265306at2759"/>
<feature type="disulfide bond" evidence="16">
    <location>
        <begin position="203"/>
        <end position="248"/>
    </location>
</feature>
<dbReference type="InterPro" id="IPR036291">
    <property type="entry name" value="NAD(P)-bd_dom_sf"/>
</dbReference>
<evidence type="ECO:0000256" key="8">
    <source>
        <dbReference type="ARBA" id="ARBA00023027"/>
    </source>
</evidence>
<comment type="caution">
    <text evidence="19">The sequence shown here is derived from an EMBL/GenBank/DDBJ whole genome shotgun (WGS) entry which is preliminary data.</text>
</comment>
<dbReference type="PANTHER" id="PTHR11133:SF23">
    <property type="entry name" value="SACCHAROPINE DEHYDROGENASE [NAD(+), L-LYSINE-FORMING]"/>
    <property type="match status" value="1"/>
</dbReference>
<keyword evidence="7 13" id="KW-0560">Oxidoreductase</keyword>
<evidence type="ECO:0000259" key="18">
    <source>
        <dbReference type="SMART" id="SM01003"/>
    </source>
</evidence>
<gene>
    <name evidence="19" type="ORF">MGL_0554</name>
</gene>
<comment type="catalytic activity">
    <reaction evidence="12 13">
        <text>L-saccharopine + NAD(+) + H2O = L-lysine + 2-oxoglutarate + NADH + H(+)</text>
        <dbReference type="Rhea" id="RHEA:12440"/>
        <dbReference type="ChEBI" id="CHEBI:15377"/>
        <dbReference type="ChEBI" id="CHEBI:15378"/>
        <dbReference type="ChEBI" id="CHEBI:16810"/>
        <dbReference type="ChEBI" id="CHEBI:32551"/>
        <dbReference type="ChEBI" id="CHEBI:57540"/>
        <dbReference type="ChEBI" id="CHEBI:57945"/>
        <dbReference type="ChEBI" id="CHEBI:57951"/>
        <dbReference type="EC" id="1.5.1.7"/>
    </reaction>
</comment>
<feature type="binding site" evidence="15">
    <location>
        <position position="229"/>
    </location>
    <ligand>
        <name>NAD(+)</name>
        <dbReference type="ChEBI" id="CHEBI:57540"/>
    </ligand>
</feature>
<dbReference type="PIRSF" id="PIRSF018250">
    <property type="entry name" value="Saccharopine_DH_Lys"/>
    <property type="match status" value="1"/>
</dbReference>
<feature type="binding site" evidence="15">
    <location>
        <position position="130"/>
    </location>
    <ligand>
        <name>NAD(+)</name>
        <dbReference type="ChEBI" id="CHEBI:57540"/>
    </ligand>
</feature>
<dbReference type="GO" id="GO:0004754">
    <property type="term" value="F:saccharopine dehydrogenase (NAD+, L-lysine-forming) activity"/>
    <property type="evidence" value="ECO:0007669"/>
    <property type="project" value="UniProtKB-EC"/>
</dbReference>
<evidence type="ECO:0000313" key="19">
    <source>
        <dbReference type="EMBL" id="EDP45565.1"/>
    </source>
</evidence>
<feature type="domain" description="Alanine dehydrogenase/pyridine nucleotide transhydrogenase N-terminal" evidence="18">
    <location>
        <begin position="8"/>
        <end position="142"/>
    </location>
</feature>
<dbReference type="UniPathway" id="UPA00033">
    <property type="reaction ID" value="UER00034"/>
</dbReference>
<feature type="binding site" evidence="15">
    <location>
        <begin position="317"/>
        <end position="320"/>
    </location>
    <ligand>
        <name>NAD(+)</name>
        <dbReference type="ChEBI" id="CHEBI:57540"/>
    </ligand>
</feature>
<dbReference type="GO" id="GO:0005737">
    <property type="term" value="C:cytoplasm"/>
    <property type="evidence" value="ECO:0007669"/>
    <property type="project" value="TreeGrafter"/>
</dbReference>
<evidence type="ECO:0000256" key="9">
    <source>
        <dbReference type="ARBA" id="ARBA00023154"/>
    </source>
</evidence>
<dbReference type="InterPro" id="IPR051168">
    <property type="entry name" value="AASS"/>
</dbReference>
<comment type="pathway">
    <text evidence="1 13">Amino-acid biosynthesis; L-lysine biosynthesis via AAA pathway; L-lysine from L-alpha-aminoadipate (fungal route): step 3/3.</text>
</comment>
<dbReference type="SMART" id="SM01002">
    <property type="entry name" value="AlaDh_PNT_C"/>
    <property type="match status" value="1"/>
</dbReference>
<evidence type="ECO:0000256" key="10">
    <source>
        <dbReference type="ARBA" id="ARBA00023157"/>
    </source>
</evidence>
<feature type="binding site" evidence="15">
    <location>
        <begin position="201"/>
        <end position="202"/>
    </location>
    <ligand>
        <name>NAD(+)</name>
        <dbReference type="ChEBI" id="CHEBI:57540"/>
    </ligand>
</feature>
<dbReference type="GO" id="GO:0019878">
    <property type="term" value="P:lysine biosynthetic process via aminoadipic acid"/>
    <property type="evidence" value="ECO:0007669"/>
    <property type="project" value="UniProtKB-UniPathway"/>
</dbReference>
<keyword evidence="9 13" id="KW-0457">Lysine biosynthesis</keyword>
<evidence type="ECO:0000256" key="2">
    <source>
        <dbReference type="ARBA" id="ARBA00005689"/>
    </source>
</evidence>
<dbReference type="EMBL" id="AAYY01000001">
    <property type="protein sequence ID" value="EDP45565.1"/>
    <property type="molecule type" value="Genomic_DNA"/>
</dbReference>
<evidence type="ECO:0000256" key="14">
    <source>
        <dbReference type="PIRSR" id="PIRSR018250-1"/>
    </source>
</evidence>
<dbReference type="STRING" id="425265.A8PQZ8"/>
<evidence type="ECO:0000256" key="7">
    <source>
        <dbReference type="ARBA" id="ARBA00023002"/>
    </source>
</evidence>
<dbReference type="FunCoup" id="A8PQZ8">
    <property type="interactions" value="260"/>
</dbReference>
<feature type="binding site" evidence="15">
    <location>
        <position position="225"/>
    </location>
    <ligand>
        <name>NAD(+)</name>
        <dbReference type="ChEBI" id="CHEBI:57540"/>
    </ligand>
</feature>
<dbReference type="FunFam" id="3.40.50.720:FF:000217">
    <property type="entry name" value="Saccharopine dehydrogenase [NAD(+), L-lysine-forming]"/>
    <property type="match status" value="1"/>
</dbReference>
<feature type="binding site" evidence="15">
    <location>
        <position position="250"/>
    </location>
    <ligand>
        <name>NAD(+)</name>
        <dbReference type="ChEBI" id="CHEBI:57540"/>
    </ligand>
</feature>
<dbReference type="InterPro" id="IPR027281">
    <property type="entry name" value="Lys1"/>
</dbReference>
<dbReference type="InterPro" id="IPR007698">
    <property type="entry name" value="AlaDH/PNT_NAD(H)-bd"/>
</dbReference>
<reference evidence="19 20" key="1">
    <citation type="journal article" date="2007" name="Proc. Natl. Acad. Sci. U.S.A.">
        <title>Dandruff-associated Malassezia genomes reveal convergent and divergent virulence traits shared with plant and human fungal pathogens.</title>
        <authorList>
            <person name="Xu J."/>
            <person name="Saunders C.W."/>
            <person name="Hu P."/>
            <person name="Grant R.A."/>
            <person name="Boekhout T."/>
            <person name="Kuramae E.E."/>
            <person name="Kronstad J.W."/>
            <person name="Deangelis Y.M."/>
            <person name="Reeder N.L."/>
            <person name="Johnstone K.R."/>
            <person name="Leland M."/>
            <person name="Fieno A.M."/>
            <person name="Begley W.M."/>
            <person name="Sun Y."/>
            <person name="Lacey M.P."/>
            <person name="Chaudhary T."/>
            <person name="Keough T."/>
            <person name="Chu L."/>
            <person name="Sears R."/>
            <person name="Yuan B."/>
            <person name="Dawson T.L.Jr."/>
        </authorList>
    </citation>
    <scope>NUCLEOTIDE SEQUENCE [LARGE SCALE GENOMIC DNA]</scope>
    <source>
        <strain evidence="20">ATCC MYA-4612 / CBS 7966</strain>
    </source>
</reference>
<dbReference type="PANTHER" id="PTHR11133">
    <property type="entry name" value="SACCHAROPINE DEHYDROGENASE"/>
    <property type="match status" value="1"/>
</dbReference>
<comment type="similarity">
    <text evidence="2 13">Belongs to the AlaDH/PNT family.</text>
</comment>
<evidence type="ECO:0000256" key="1">
    <source>
        <dbReference type="ARBA" id="ARBA00004884"/>
    </source>
</evidence>
<name>A8PQZ8_MALGO</name>
<sequence>MAPAQPLWLRCETKTAEHRSALTPTTAKKLIDAGFDITVERDPQRIFDDSEFEKVGCHLADYHTWPSAPRTTPILGLKELDTPGPDLEHTHIQFAHCYKQQDGWVDVLARFKRGGGKLYDLEFLEDANGRRVAAFGWHAGFAGAALGLLALAEQVQGRQLGKQTMYPNESSLLEQTRAAVETIRAHRSDGRVTSLVIGALGRCGRGAIDCLEKSGFKADEIVRWDIQETSAKSGPYQEIANSDLFINCIYLSKKIPPFINRDLLAAAGSQRRLGMIVDVSCDTTNPNNPIPVYSVNTTFEKPTVRVDGVDNLEVISIDHLPTLLPRESSEAFSHDLLPSLLQLPLIQGDDGPDALAQDHAEGEGAVWARAEKLFRHHLAEAEKNGA</sequence>
<keyword evidence="6 13" id="KW-0028">Amino-acid biosynthesis</keyword>
<accession>A8PQZ8</accession>
<evidence type="ECO:0000256" key="11">
    <source>
        <dbReference type="ARBA" id="ARBA00033228"/>
    </source>
</evidence>
<feature type="domain" description="Alanine dehydrogenase/pyridine nucleotide transhydrogenase NAD(H)-binding" evidence="17">
    <location>
        <begin position="172"/>
        <end position="316"/>
    </location>
</feature>
<dbReference type="AlphaFoldDB" id="A8PQZ8"/>
<evidence type="ECO:0000313" key="20">
    <source>
        <dbReference type="Proteomes" id="UP000008837"/>
    </source>
</evidence>
<dbReference type="Gene3D" id="3.40.50.720">
    <property type="entry name" value="NAD(P)-binding Rossmann-like Domain"/>
    <property type="match status" value="1"/>
</dbReference>
<evidence type="ECO:0000256" key="3">
    <source>
        <dbReference type="ARBA" id="ARBA00011245"/>
    </source>
</evidence>